<feature type="region of interest" description="Disordered" evidence="1">
    <location>
        <begin position="314"/>
        <end position="336"/>
    </location>
</feature>
<accession>A0A1E3IAB7</accession>
<dbReference type="GO" id="GO:0046983">
    <property type="term" value="F:protein dimerization activity"/>
    <property type="evidence" value="ECO:0007669"/>
    <property type="project" value="InterPro"/>
</dbReference>
<dbReference type="PROSITE" id="PS50888">
    <property type="entry name" value="BHLH"/>
    <property type="match status" value="1"/>
</dbReference>
<evidence type="ECO:0000256" key="1">
    <source>
        <dbReference type="SAM" id="MobiDB-lite"/>
    </source>
</evidence>
<dbReference type="EMBL" id="CP143786">
    <property type="protein sequence ID" value="WVN87149.1"/>
    <property type="molecule type" value="Genomic_DNA"/>
</dbReference>
<dbReference type="SMART" id="SM00353">
    <property type="entry name" value="HLH"/>
    <property type="match status" value="1"/>
</dbReference>
<evidence type="ECO:0000313" key="2">
    <source>
        <dbReference type="EMBL" id="WVN87149.1"/>
    </source>
</evidence>
<dbReference type="GeneID" id="91086537"/>
<reference evidence="2" key="3">
    <citation type="submission" date="2024-01" db="EMBL/GenBank/DDBJ databases">
        <authorList>
            <person name="Coelho M.A."/>
            <person name="David-Palma M."/>
            <person name="Shea T."/>
            <person name="Sun S."/>
            <person name="Cuomo C.A."/>
            <person name="Heitman J."/>
        </authorList>
    </citation>
    <scope>NUCLEOTIDE SEQUENCE</scope>
    <source>
        <strain evidence="2">CBS 7841</strain>
    </source>
</reference>
<dbReference type="VEuPathDB" id="FungiDB:L203_04781"/>
<dbReference type="KEGG" id="cdep:91086537"/>
<keyword evidence="3" id="KW-1185">Reference proteome</keyword>
<dbReference type="SUPFAM" id="SSF47459">
    <property type="entry name" value="HLH, helix-loop-helix DNA-binding domain"/>
    <property type="match status" value="1"/>
</dbReference>
<dbReference type="Pfam" id="PF00010">
    <property type="entry name" value="HLH"/>
    <property type="match status" value="1"/>
</dbReference>
<feature type="compositionally biased region" description="Low complexity" evidence="1">
    <location>
        <begin position="319"/>
        <end position="333"/>
    </location>
</feature>
<feature type="region of interest" description="Disordered" evidence="1">
    <location>
        <begin position="231"/>
        <end position="295"/>
    </location>
</feature>
<protein>
    <submittedName>
        <fullName evidence="2">Uncharacterized protein</fullName>
    </submittedName>
</protein>
<name>A0A1E3IAB7_9TREE</name>
<reference evidence="2" key="2">
    <citation type="journal article" date="2022" name="Elife">
        <title>Obligate sexual reproduction of a homothallic fungus closely related to the Cryptococcus pathogenic species complex.</title>
        <authorList>
            <person name="Passer A.R."/>
            <person name="Clancey S.A."/>
            <person name="Shea T."/>
            <person name="David-Palma M."/>
            <person name="Averette A.F."/>
            <person name="Boekhout T."/>
            <person name="Porcel B.M."/>
            <person name="Nowrousian M."/>
            <person name="Cuomo C.A."/>
            <person name="Sun S."/>
            <person name="Heitman J."/>
            <person name="Coelho M.A."/>
        </authorList>
    </citation>
    <scope>NUCLEOTIDE SEQUENCE</scope>
    <source>
        <strain evidence="2">CBS 7841</strain>
    </source>
</reference>
<feature type="compositionally biased region" description="Polar residues" evidence="1">
    <location>
        <begin position="1"/>
        <end position="11"/>
    </location>
</feature>
<dbReference type="RefSeq" id="XP_066067849.1">
    <property type="nucleotide sequence ID" value="XM_066211752.1"/>
</dbReference>
<feature type="region of interest" description="Disordered" evidence="1">
    <location>
        <begin position="28"/>
        <end position="54"/>
    </location>
</feature>
<dbReference type="InterPro" id="IPR011598">
    <property type="entry name" value="bHLH_dom"/>
</dbReference>
<dbReference type="Gene3D" id="4.10.280.10">
    <property type="entry name" value="Helix-loop-helix DNA-binding domain"/>
    <property type="match status" value="1"/>
</dbReference>
<evidence type="ECO:0000313" key="3">
    <source>
        <dbReference type="Proteomes" id="UP000094043"/>
    </source>
</evidence>
<feature type="region of interest" description="Disordered" evidence="1">
    <location>
        <begin position="1"/>
        <end position="20"/>
    </location>
</feature>
<reference evidence="2" key="1">
    <citation type="submission" date="2016-06" db="EMBL/GenBank/DDBJ databases">
        <authorList>
            <person name="Cuomo C."/>
            <person name="Litvintseva A."/>
            <person name="Heitman J."/>
            <person name="Chen Y."/>
            <person name="Sun S."/>
            <person name="Springer D."/>
            <person name="Dromer F."/>
            <person name="Young S."/>
            <person name="Zeng Q."/>
            <person name="Chapman S."/>
            <person name="Gujja S."/>
            <person name="Saif S."/>
            <person name="Birren B."/>
        </authorList>
    </citation>
    <scope>NUCLEOTIDE SEQUENCE</scope>
    <source>
        <strain evidence="2">CBS 7841</strain>
    </source>
</reference>
<feature type="compositionally biased region" description="Polar residues" evidence="1">
    <location>
        <begin position="257"/>
        <end position="295"/>
    </location>
</feature>
<dbReference type="CDD" id="cd00083">
    <property type="entry name" value="bHLH_SF"/>
    <property type="match status" value="1"/>
</dbReference>
<sequence length="458" mass="49546">MDALSPLSTPMSAKPSALLPPISVPASAMATTDGAKKPLKPRKRVNTAEKRSQHNAIERARRETLNGKFIVLARLLPSLAVTRRPSKSAIVNESISHLTFQRNQRLLASKLLREIARERDELLREVNEWRSINGYAMKEGQGWSEDMEEVLGVEKEIFGTFASMDDGEQGMEEEEEGMGELIAPHSAKDKAALPSSGFWSADFAYGMGAAATMGYGTPAFANGVNDRTNTSFDASSNTCSPVDSHGTTILTPPMSANECQNQAMHHTSSPSTQSASDIKQSTSAETTIQVQTSARTQAQIPMMEWQQQSYASQLAYHPSRSGSLSSHSRAAHSPIQTQLQAQPHAAQESFNPMTGNTFNVMFVQHPSADLAVDASACVGQAQAEMQSRGQMGDAFAQQLMANVYPGKYDRQPSLSDLQMSLPPAMQPNWHASQKAMRAGMGLGLGIAGSWENNAVKGF</sequence>
<dbReference type="Proteomes" id="UP000094043">
    <property type="component" value="Chromosome 3"/>
</dbReference>
<dbReference type="AlphaFoldDB" id="A0A1E3IAB7"/>
<proteinExistence type="predicted"/>
<dbReference type="OrthoDB" id="8964853at2759"/>
<gene>
    <name evidence="2" type="ORF">L203_102325</name>
</gene>
<organism evidence="2 3">
    <name type="scientific">Cryptococcus depauperatus CBS 7841</name>
    <dbReference type="NCBI Taxonomy" id="1295531"/>
    <lineage>
        <taxon>Eukaryota</taxon>
        <taxon>Fungi</taxon>
        <taxon>Dikarya</taxon>
        <taxon>Basidiomycota</taxon>
        <taxon>Agaricomycotina</taxon>
        <taxon>Tremellomycetes</taxon>
        <taxon>Tremellales</taxon>
        <taxon>Cryptococcaceae</taxon>
        <taxon>Cryptococcus</taxon>
    </lineage>
</organism>
<feature type="compositionally biased region" description="Polar residues" evidence="1">
    <location>
        <begin position="231"/>
        <end position="250"/>
    </location>
</feature>
<dbReference type="InterPro" id="IPR036638">
    <property type="entry name" value="HLH_DNA-bd_sf"/>
</dbReference>